<evidence type="ECO:0000313" key="2">
    <source>
        <dbReference type="EMBL" id="MDL5160164.1"/>
    </source>
</evidence>
<dbReference type="InterPro" id="IPR005325">
    <property type="entry name" value="DUF308_memb"/>
</dbReference>
<evidence type="ECO:0000313" key="3">
    <source>
        <dbReference type="Proteomes" id="UP001231924"/>
    </source>
</evidence>
<feature type="transmembrane region" description="Helical" evidence="1">
    <location>
        <begin position="105"/>
        <end position="126"/>
    </location>
</feature>
<gene>
    <name evidence="2" type="ORF">QRT03_29630</name>
</gene>
<feature type="transmembrane region" description="Helical" evidence="1">
    <location>
        <begin position="138"/>
        <end position="160"/>
    </location>
</feature>
<comment type="caution">
    <text evidence="2">The sequence shown here is derived from an EMBL/GenBank/DDBJ whole genome shotgun (WGS) entry which is preliminary data.</text>
</comment>
<accession>A0ABT7MHL6</accession>
<protein>
    <submittedName>
        <fullName evidence="2">DUF308 domain-containing protein</fullName>
    </submittedName>
</protein>
<keyword evidence="1" id="KW-0812">Transmembrane</keyword>
<feature type="transmembrane region" description="Helical" evidence="1">
    <location>
        <begin position="43"/>
        <end position="65"/>
    </location>
</feature>
<feature type="transmembrane region" description="Helical" evidence="1">
    <location>
        <begin position="20"/>
        <end position="37"/>
    </location>
</feature>
<sequence length="187" mass="18674">MSVTTPTRRSSPGREQASLLLGRIVVALVWAAALLATGPGLGVATAVVLVLYPVADLVLVVVDALRSRRAGPVSRGAGFGLAFNVVVSAIAAVALAVAASSGVSSVLTVWGVWAVVAGLGQFVVALARRRTRRGQWPLIASGGLSCLVGLGFVVMSAGPAPALTPLAGYAAAGAVFALVGLLRLRAA</sequence>
<keyword evidence="3" id="KW-1185">Reference proteome</keyword>
<dbReference type="EMBL" id="JASVWF010000009">
    <property type="protein sequence ID" value="MDL5160164.1"/>
    <property type="molecule type" value="Genomic_DNA"/>
</dbReference>
<keyword evidence="1" id="KW-0472">Membrane</keyword>
<dbReference type="Pfam" id="PF03729">
    <property type="entry name" value="DUF308"/>
    <property type="match status" value="1"/>
</dbReference>
<reference evidence="2 3" key="1">
    <citation type="submission" date="2023-06" db="EMBL/GenBank/DDBJ databases">
        <title>Actinomycetospora Odt1-22.</title>
        <authorList>
            <person name="Supong K."/>
        </authorList>
    </citation>
    <scope>NUCLEOTIDE SEQUENCE [LARGE SCALE GENOMIC DNA]</scope>
    <source>
        <strain evidence="2 3">Odt1-22</strain>
    </source>
</reference>
<evidence type="ECO:0000256" key="1">
    <source>
        <dbReference type="SAM" id="Phobius"/>
    </source>
</evidence>
<name>A0ABT7MHL6_9PSEU</name>
<proteinExistence type="predicted"/>
<dbReference type="Proteomes" id="UP001231924">
    <property type="component" value="Unassembled WGS sequence"/>
</dbReference>
<feature type="transmembrane region" description="Helical" evidence="1">
    <location>
        <begin position="166"/>
        <end position="184"/>
    </location>
</feature>
<organism evidence="2 3">
    <name type="scientific">Actinomycetospora termitidis</name>
    <dbReference type="NCBI Taxonomy" id="3053470"/>
    <lineage>
        <taxon>Bacteria</taxon>
        <taxon>Bacillati</taxon>
        <taxon>Actinomycetota</taxon>
        <taxon>Actinomycetes</taxon>
        <taxon>Pseudonocardiales</taxon>
        <taxon>Pseudonocardiaceae</taxon>
        <taxon>Actinomycetospora</taxon>
    </lineage>
</organism>
<feature type="transmembrane region" description="Helical" evidence="1">
    <location>
        <begin position="77"/>
        <end position="99"/>
    </location>
</feature>
<dbReference type="RefSeq" id="WP_286056769.1">
    <property type="nucleotide sequence ID" value="NZ_JASVWF010000009.1"/>
</dbReference>
<keyword evidence="1" id="KW-1133">Transmembrane helix</keyword>